<dbReference type="InterPro" id="IPR038721">
    <property type="entry name" value="IS701-like_DDE_dom"/>
</dbReference>
<dbReference type="SUPFAM" id="SSF53098">
    <property type="entry name" value="Ribonuclease H-like"/>
    <property type="match status" value="1"/>
</dbReference>
<comment type="caution">
    <text evidence="2">The sequence shown here is derived from an EMBL/GenBank/DDBJ whole genome shotgun (WGS) entry which is preliminary data.</text>
</comment>
<dbReference type="PANTHER" id="PTHR33627:SF1">
    <property type="entry name" value="TRANSPOSASE"/>
    <property type="match status" value="1"/>
</dbReference>
<reference evidence="2 3" key="1">
    <citation type="submission" date="2020-08" db="EMBL/GenBank/DDBJ databases">
        <title>Sequencing the genomes of 1000 actinobacteria strains.</title>
        <authorList>
            <person name="Klenk H.-P."/>
        </authorList>
    </citation>
    <scope>NUCLEOTIDE SEQUENCE [LARGE SCALE GENOMIC DNA]</scope>
    <source>
        <strain evidence="2 3">DSM 44598</strain>
    </source>
</reference>
<protein>
    <submittedName>
        <fullName evidence="2">SRSO17 transposase</fullName>
    </submittedName>
</protein>
<name>A0A840WRW5_9ACTN</name>
<dbReference type="PANTHER" id="PTHR33627">
    <property type="entry name" value="TRANSPOSASE"/>
    <property type="match status" value="1"/>
</dbReference>
<evidence type="ECO:0000259" key="1">
    <source>
        <dbReference type="Pfam" id="PF13546"/>
    </source>
</evidence>
<dbReference type="InterPro" id="IPR012337">
    <property type="entry name" value="RNaseH-like_sf"/>
</dbReference>
<dbReference type="AlphaFoldDB" id="A0A840WRW5"/>
<dbReference type="Pfam" id="PF13546">
    <property type="entry name" value="DDE_5"/>
    <property type="match status" value="1"/>
</dbReference>
<feature type="domain" description="Transposase IS701-like DDE" evidence="1">
    <location>
        <begin position="34"/>
        <end position="194"/>
    </location>
</feature>
<dbReference type="Proteomes" id="UP000579647">
    <property type="component" value="Unassembled WGS sequence"/>
</dbReference>
<gene>
    <name evidence="2" type="ORF">HNR07_006898</name>
</gene>
<dbReference type="EMBL" id="JACHDO010000001">
    <property type="protein sequence ID" value="MBB5495761.1"/>
    <property type="molecule type" value="Genomic_DNA"/>
</dbReference>
<organism evidence="2 3">
    <name type="scientific">Nocardiopsis metallicus</name>
    <dbReference type="NCBI Taxonomy" id="179819"/>
    <lineage>
        <taxon>Bacteria</taxon>
        <taxon>Bacillati</taxon>
        <taxon>Actinomycetota</taxon>
        <taxon>Actinomycetes</taxon>
        <taxon>Streptosporangiales</taxon>
        <taxon>Nocardiopsidaceae</taxon>
        <taxon>Nocardiopsis</taxon>
    </lineage>
</organism>
<accession>A0A840WRW5</accession>
<evidence type="ECO:0000313" key="3">
    <source>
        <dbReference type="Proteomes" id="UP000579647"/>
    </source>
</evidence>
<proteinExistence type="predicted"/>
<keyword evidence="3" id="KW-1185">Reference proteome</keyword>
<evidence type="ECO:0000313" key="2">
    <source>
        <dbReference type="EMBL" id="MBB5495761.1"/>
    </source>
</evidence>
<sequence length="326" mass="36819">MKTKNPEAVAAATSVAAQRWPHLLNELIHTVVDPHLARPETRATAHDLIRALLAPLTRKNCWTLAEHTGHSAPYRMQHLLSRARLDEQALTVALRGYVTIRLGCDDVVLVVDETGDVKKGQSTVGVARQYSGTAGRTENCQVAVYLAYTTPNGHALIDHRLYLPRAWTDDAARLQRAGVRWVLIRRNRTTAELAFYRCYAPEPVPLARLVAVAGRRWRVEESFQQGKGLAGLDEHQVRAWTSWQRWSLLAMVAYAFVAVCRQAELRRYPVPDGLVALTCNEIARLLHALFASRPDAGHVLAWSVFRHAHQARARDWHYRRQTARES</sequence>
<dbReference type="InterPro" id="IPR039365">
    <property type="entry name" value="IS701-like"/>
</dbReference>